<evidence type="ECO:0000256" key="2">
    <source>
        <dbReference type="SAM" id="SignalP"/>
    </source>
</evidence>
<dbReference type="AlphaFoldDB" id="A0A9N9L638"/>
<accession>A0A9N9L638</accession>
<dbReference type="Proteomes" id="UP000696280">
    <property type="component" value="Unassembled WGS sequence"/>
</dbReference>
<keyword evidence="4" id="KW-1185">Reference proteome</keyword>
<feature type="signal peptide" evidence="2">
    <location>
        <begin position="1"/>
        <end position="23"/>
    </location>
</feature>
<reference evidence="3" key="1">
    <citation type="submission" date="2021-07" db="EMBL/GenBank/DDBJ databases">
        <authorList>
            <person name="Durling M."/>
        </authorList>
    </citation>
    <scope>NUCLEOTIDE SEQUENCE</scope>
</reference>
<comment type="caution">
    <text evidence="3">The sequence shown here is derived from an EMBL/GenBank/DDBJ whole genome shotgun (WGS) entry which is preliminary data.</text>
</comment>
<proteinExistence type="predicted"/>
<evidence type="ECO:0000313" key="3">
    <source>
        <dbReference type="EMBL" id="CAG8959799.1"/>
    </source>
</evidence>
<evidence type="ECO:0000256" key="1">
    <source>
        <dbReference type="SAM" id="MobiDB-lite"/>
    </source>
</evidence>
<gene>
    <name evidence="3" type="ORF">HYFRA_00001707</name>
</gene>
<protein>
    <submittedName>
        <fullName evidence="3">Uncharacterized protein</fullName>
    </submittedName>
</protein>
<feature type="compositionally biased region" description="Basic and acidic residues" evidence="1">
    <location>
        <begin position="100"/>
        <end position="115"/>
    </location>
</feature>
<feature type="region of interest" description="Disordered" evidence="1">
    <location>
        <begin position="66"/>
        <end position="154"/>
    </location>
</feature>
<feature type="chain" id="PRO_5040496307" evidence="2">
    <location>
        <begin position="24"/>
        <end position="360"/>
    </location>
</feature>
<sequence length="360" mass="39305">MRISIASTLLVLLASTDLSFSRAIPTYETLKREIDIRNYIKTGEHVANRYVNILKRAGITIPKIGGGAAAGSAAGKAGAFEGARPPKGHESGSNNGEVQGGEHPDKKTSGGDREQPGGTEPILPADRDTSPAPPRVEEPSPAVAPKPNGMNDVDTKFWDSLTENIPPIEPDAGVMLWTGKVTEDQLITLREALIAKTPESRFFSYYDNTGFVPWIDAAKDYLQKGGQLERAIAIESMKLAEAAANTNKPVHILYETPDALNAPENSFLNKAELPIITGPDSKIPIIFRWNLDTFGQEINGGENTVIWRRGDPQMGQLLTDLSTDPILNSRHAPELEPLSFEPLNFNLRRFRRTRGTSDTD</sequence>
<feature type="compositionally biased region" description="Low complexity" evidence="1">
    <location>
        <begin position="70"/>
        <end position="83"/>
    </location>
</feature>
<keyword evidence="2" id="KW-0732">Signal</keyword>
<dbReference type="EMBL" id="CAJVRL010000092">
    <property type="protein sequence ID" value="CAG8959799.1"/>
    <property type="molecule type" value="Genomic_DNA"/>
</dbReference>
<organism evidence="3 4">
    <name type="scientific">Hymenoscyphus fraxineus</name>
    <dbReference type="NCBI Taxonomy" id="746836"/>
    <lineage>
        <taxon>Eukaryota</taxon>
        <taxon>Fungi</taxon>
        <taxon>Dikarya</taxon>
        <taxon>Ascomycota</taxon>
        <taxon>Pezizomycotina</taxon>
        <taxon>Leotiomycetes</taxon>
        <taxon>Helotiales</taxon>
        <taxon>Helotiaceae</taxon>
        <taxon>Hymenoscyphus</taxon>
    </lineage>
</organism>
<evidence type="ECO:0000313" key="4">
    <source>
        <dbReference type="Proteomes" id="UP000696280"/>
    </source>
</evidence>
<dbReference type="OrthoDB" id="3683805at2759"/>
<name>A0A9N9L638_9HELO</name>